<evidence type="ECO:0000313" key="3">
    <source>
        <dbReference type="Proteomes" id="UP001178507"/>
    </source>
</evidence>
<dbReference type="AlphaFoldDB" id="A0AA36HUR9"/>
<dbReference type="InterPro" id="IPR036034">
    <property type="entry name" value="PDZ_sf"/>
</dbReference>
<name>A0AA36HUR9_9DINO</name>
<dbReference type="Gene3D" id="2.30.42.10">
    <property type="match status" value="1"/>
</dbReference>
<dbReference type="PROSITE" id="PS50106">
    <property type="entry name" value="PDZ"/>
    <property type="match status" value="1"/>
</dbReference>
<feature type="domain" description="PDZ" evidence="1">
    <location>
        <begin position="40"/>
        <end position="127"/>
    </location>
</feature>
<organism evidence="2 3">
    <name type="scientific">Effrenium voratum</name>
    <dbReference type="NCBI Taxonomy" id="2562239"/>
    <lineage>
        <taxon>Eukaryota</taxon>
        <taxon>Sar</taxon>
        <taxon>Alveolata</taxon>
        <taxon>Dinophyceae</taxon>
        <taxon>Suessiales</taxon>
        <taxon>Symbiodiniaceae</taxon>
        <taxon>Effrenium</taxon>
    </lineage>
</organism>
<gene>
    <name evidence="2" type="ORF">EVOR1521_LOCUS4947</name>
</gene>
<dbReference type="Proteomes" id="UP001178507">
    <property type="component" value="Unassembled WGS sequence"/>
</dbReference>
<sequence length="212" mass="23234">MACTHFTCCVAESATETAIQPDRLMQEVPWQLSLPPGAWIAELRAGSGKEKVHLGLSFDLSDDTTCIVKSVAGGLAAVWNKSAHESQAILPFDRIIRVNGMPGSSRELVSILLADHDVFSIALMRPEERIVDLSEGTGLGICVKYKRNSVGFWVNFVQEGAVQRWNEAHPEAALMPHDRVISVNGQSGTGADLLLLLRGQQTLRLQVMHYED</sequence>
<comment type="caution">
    <text evidence="2">The sequence shown here is derived from an EMBL/GenBank/DDBJ whole genome shotgun (WGS) entry which is preliminary data.</text>
</comment>
<evidence type="ECO:0000313" key="2">
    <source>
        <dbReference type="EMBL" id="CAJ1375725.1"/>
    </source>
</evidence>
<dbReference type="SUPFAM" id="SSF50156">
    <property type="entry name" value="PDZ domain-like"/>
    <property type="match status" value="1"/>
</dbReference>
<proteinExistence type="predicted"/>
<accession>A0AA36HUR9</accession>
<evidence type="ECO:0000259" key="1">
    <source>
        <dbReference type="PROSITE" id="PS50106"/>
    </source>
</evidence>
<reference evidence="2" key="1">
    <citation type="submission" date="2023-08" db="EMBL/GenBank/DDBJ databases">
        <authorList>
            <person name="Chen Y."/>
            <person name="Shah S."/>
            <person name="Dougan E. K."/>
            <person name="Thang M."/>
            <person name="Chan C."/>
        </authorList>
    </citation>
    <scope>NUCLEOTIDE SEQUENCE</scope>
</reference>
<dbReference type="InterPro" id="IPR001478">
    <property type="entry name" value="PDZ"/>
</dbReference>
<protein>
    <recommendedName>
        <fullName evidence="1">PDZ domain-containing protein</fullName>
    </recommendedName>
</protein>
<dbReference type="EMBL" id="CAUJNA010000336">
    <property type="protein sequence ID" value="CAJ1375725.1"/>
    <property type="molecule type" value="Genomic_DNA"/>
</dbReference>
<keyword evidence="3" id="KW-1185">Reference proteome</keyword>